<dbReference type="InterPro" id="IPR001509">
    <property type="entry name" value="Epimerase_deHydtase"/>
</dbReference>
<reference evidence="4 5" key="1">
    <citation type="submission" date="2019-03" db="EMBL/GenBank/DDBJ databases">
        <title>Genomic Encyclopedia of Archaeal and Bacterial Type Strains, Phase II (KMG-II): from individual species to whole genera.</title>
        <authorList>
            <person name="Goeker M."/>
        </authorList>
    </citation>
    <scope>NUCLEOTIDE SEQUENCE [LARGE SCALE GENOMIC DNA]</scope>
    <source>
        <strain evidence="4 5">DSM 28135</strain>
    </source>
</reference>
<dbReference type="EMBL" id="SOBW01000008">
    <property type="protein sequence ID" value="TDU40180.1"/>
    <property type="molecule type" value="Genomic_DNA"/>
</dbReference>
<dbReference type="Gene3D" id="3.40.50.720">
    <property type="entry name" value="NAD(P)-binding Rossmann-like Domain"/>
    <property type="match status" value="1"/>
</dbReference>
<dbReference type="PANTHER" id="PTHR10366:SF564">
    <property type="entry name" value="STEROL-4-ALPHA-CARBOXYLATE 3-DEHYDROGENASE, DECARBOXYLATING"/>
    <property type="match status" value="1"/>
</dbReference>
<dbReference type="Proteomes" id="UP000294689">
    <property type="component" value="Unassembled WGS sequence"/>
</dbReference>
<dbReference type="OrthoDB" id="9778052at2"/>
<evidence type="ECO:0000313" key="5">
    <source>
        <dbReference type="Proteomes" id="UP000294689"/>
    </source>
</evidence>
<feature type="domain" description="NAD-dependent epimerase/dehydratase" evidence="3">
    <location>
        <begin position="6"/>
        <end position="258"/>
    </location>
</feature>
<dbReference type="RefSeq" id="WP_133758213.1">
    <property type="nucleotide sequence ID" value="NZ_SOBW01000008.1"/>
</dbReference>
<name>A0A4R7Q160_9FLAO</name>
<proteinExistence type="inferred from homology"/>
<dbReference type="Pfam" id="PF01370">
    <property type="entry name" value="Epimerase"/>
    <property type="match status" value="1"/>
</dbReference>
<comment type="caution">
    <text evidence="4">The sequence shown here is derived from an EMBL/GenBank/DDBJ whole genome shotgun (WGS) entry which is preliminary data.</text>
</comment>
<dbReference type="SUPFAM" id="SSF51735">
    <property type="entry name" value="NAD(P)-binding Rossmann-fold domains"/>
    <property type="match status" value="1"/>
</dbReference>
<dbReference type="InterPro" id="IPR036291">
    <property type="entry name" value="NAD(P)-bd_dom_sf"/>
</dbReference>
<dbReference type="PANTHER" id="PTHR10366">
    <property type="entry name" value="NAD DEPENDENT EPIMERASE/DEHYDRATASE"/>
    <property type="match status" value="1"/>
</dbReference>
<dbReference type="GO" id="GO:0016616">
    <property type="term" value="F:oxidoreductase activity, acting on the CH-OH group of donors, NAD or NADP as acceptor"/>
    <property type="evidence" value="ECO:0007669"/>
    <property type="project" value="TreeGrafter"/>
</dbReference>
<evidence type="ECO:0000313" key="4">
    <source>
        <dbReference type="EMBL" id="TDU40180.1"/>
    </source>
</evidence>
<organism evidence="4 5">
    <name type="scientific">Gelidibacter sediminis</name>
    <dbReference type="NCBI Taxonomy" id="1608710"/>
    <lineage>
        <taxon>Bacteria</taxon>
        <taxon>Pseudomonadati</taxon>
        <taxon>Bacteroidota</taxon>
        <taxon>Flavobacteriia</taxon>
        <taxon>Flavobacteriales</taxon>
        <taxon>Flavobacteriaceae</taxon>
        <taxon>Gelidibacter</taxon>
    </lineage>
</organism>
<keyword evidence="5" id="KW-1185">Reference proteome</keyword>
<dbReference type="InterPro" id="IPR050425">
    <property type="entry name" value="NAD(P)_dehydrat-like"/>
</dbReference>
<keyword evidence="1" id="KW-0560">Oxidoreductase</keyword>
<protein>
    <recommendedName>
        <fullName evidence="3">NAD-dependent epimerase/dehydratase domain-containing protein</fullName>
    </recommendedName>
</protein>
<comment type="similarity">
    <text evidence="2">Belongs to the NAD(P)-dependent epimerase/dehydratase family. Dihydroflavonol-4-reductase subfamily.</text>
</comment>
<gene>
    <name evidence="4" type="ORF">BXY82_2222</name>
</gene>
<dbReference type="AlphaFoldDB" id="A0A4R7Q160"/>
<evidence type="ECO:0000259" key="3">
    <source>
        <dbReference type="Pfam" id="PF01370"/>
    </source>
</evidence>
<evidence type="ECO:0000256" key="2">
    <source>
        <dbReference type="ARBA" id="ARBA00023445"/>
    </source>
</evidence>
<accession>A0A4R7Q160</accession>
<evidence type="ECO:0000256" key="1">
    <source>
        <dbReference type="ARBA" id="ARBA00023002"/>
    </source>
</evidence>
<sequence>MKTVGVIGGSGFIGSHITKQFLDQGYKVKVSVTDISKKDKYQHLQTLHNSEHLEIKELDVINKLKLKSFVNDCDVVIHGGTPFQLEVKDAQKELLDPTIRGTENFLDVLSESPKIKKIVFIASVAAWNTNFPLPPQGKMATDTISENDPPFLSNESHPYAQAKYIANKAVEGYIKEHPDLDVEITSVSPVAVFGESMSKREDSTSTGLQFLIKNNLAPNAFVKMLYDTDAEFAVVDVNDVAHGIYKAATTFGLHGKNYLLSSETYPVSDVSLMLNGKQPKNQPKIIYQNRLAVQDLKIPFRTVKATLHN</sequence>